<organism evidence="2">
    <name type="scientific">Puccinia triticina (isolate 1-1 / race 1 (BBBD))</name>
    <name type="common">Brown leaf rust fungus</name>
    <dbReference type="NCBI Taxonomy" id="630390"/>
    <lineage>
        <taxon>Eukaryota</taxon>
        <taxon>Fungi</taxon>
        <taxon>Dikarya</taxon>
        <taxon>Basidiomycota</taxon>
        <taxon>Pucciniomycotina</taxon>
        <taxon>Pucciniomycetes</taxon>
        <taxon>Pucciniales</taxon>
        <taxon>Pucciniaceae</taxon>
        <taxon>Puccinia</taxon>
    </lineage>
</organism>
<evidence type="ECO:0000313" key="4">
    <source>
        <dbReference type="Proteomes" id="UP000005240"/>
    </source>
</evidence>
<gene>
    <name evidence="2" type="ORF">PTTG_08362</name>
</gene>
<dbReference type="STRING" id="630390.A0A180G8U7"/>
<reference evidence="3" key="4">
    <citation type="submission" date="2025-05" db="UniProtKB">
        <authorList>
            <consortium name="EnsemblFungi"/>
        </authorList>
    </citation>
    <scope>IDENTIFICATION</scope>
    <source>
        <strain evidence="3">isolate 1-1 / race 1 (BBBD)</strain>
    </source>
</reference>
<dbReference type="AlphaFoldDB" id="A0A180G8U7"/>
<dbReference type="Proteomes" id="UP000005240">
    <property type="component" value="Unassembled WGS sequence"/>
</dbReference>
<sequence length="879" mass="98332">MVTAGHFAEGIKAAEGTSAGLRSGNSVEVVTSLVNTGDRVDGLKLSTLGANTRFDLPGNPASLPELTPLTKDQSAITKEQSLLTKEQSLPKGSSNTVTSGTGTSPEKLPAAQELRAGDRTGPHEQDKDTSPFQPPNTVKTAPPKTEPPKTEPPRLNPPRLNPPTSKDHTHRTLLLEMLSRPNTNIRLSTLLLRQKRHWILANHNPKPIVSPQGSTSKEVKGTFPNTRQTKALEAPELEATLPKRPLLSRLQDRFRLRVENPRRPPSHKEKADFDRFKLDIARAFDDEKYGYSLGNGKEFTPENFGELLDQEMKARTVSHPTDGARVVTKEDYVGYLEDLRLLVKNDDPLTKAKTALAKLESLGEPRVNTQIMEDVTKAMKRMKKQNLPELTRESDAAVKSLERLNLKLEKPLAEYFKAPAINPQKFAAARSIQVNPEKSVGLAKPIFSTAEEVMHTLPAELDLTKELYRYSLIQGFEEVLSEVRTGAQKNIREMARLHMQEAVENDATMKPLIANYIEKMGEADFQRLTRQNPAKIFHTLEEPDPTYATQVYVQQLFKRNLIDEPTRTRLTSQLHLLQTGAIKKTEFVEALGTQEEFTQLLISKLKQEAAARVLKPSIEKVETQGASLLAESYMEAFDNHARSLYLTKDAFEQPGALKFDEAAKTYQPRQWLTHASINDRERLAAKAYVEAHYDVVPQETVVHKSPLDKFFSETEISSSPPKMLTLEDKGFPPIDERLAELKRKPLVEGDARLKGTPWENMPVTDQANLNEAAQLIFSNFGGFKNQVTLNQLLGGKVGILEKYLQDDIPGMLDVIKGVRRHAKPPPQLAHEPFGEAAVLAAADKIIAKQSRLPPFMRRWIDNIKKLIFPRSKGAQVHPL</sequence>
<feature type="compositionally biased region" description="Basic and acidic residues" evidence="1">
    <location>
        <begin position="115"/>
        <end position="129"/>
    </location>
</feature>
<keyword evidence="4" id="KW-1185">Reference proteome</keyword>
<accession>A0A180G8U7</accession>
<feature type="region of interest" description="Disordered" evidence="1">
    <location>
        <begin position="82"/>
        <end position="168"/>
    </location>
</feature>
<evidence type="ECO:0000256" key="1">
    <source>
        <dbReference type="SAM" id="MobiDB-lite"/>
    </source>
</evidence>
<feature type="compositionally biased region" description="Polar residues" evidence="1">
    <location>
        <begin position="82"/>
        <end position="91"/>
    </location>
</feature>
<dbReference type="EnsemblFungi" id="PTTG_08362-t43_1">
    <property type="protein sequence ID" value="PTTG_08362-t43_1-p1"/>
    <property type="gene ID" value="PTTG_08362"/>
</dbReference>
<reference evidence="3 4" key="3">
    <citation type="journal article" date="2017" name="G3 (Bethesda)">
        <title>Comparative analysis highlights variable genome content of wheat rusts and divergence of the mating loci.</title>
        <authorList>
            <person name="Cuomo C.A."/>
            <person name="Bakkeren G."/>
            <person name="Khalil H.B."/>
            <person name="Panwar V."/>
            <person name="Joly D."/>
            <person name="Linning R."/>
            <person name="Sakthikumar S."/>
            <person name="Song X."/>
            <person name="Adiconis X."/>
            <person name="Fan L."/>
            <person name="Goldberg J.M."/>
            <person name="Levin J.Z."/>
            <person name="Young S."/>
            <person name="Zeng Q."/>
            <person name="Anikster Y."/>
            <person name="Bruce M."/>
            <person name="Wang M."/>
            <person name="Yin C."/>
            <person name="McCallum B."/>
            <person name="Szabo L.J."/>
            <person name="Hulbert S."/>
            <person name="Chen X."/>
            <person name="Fellers J.P."/>
        </authorList>
    </citation>
    <scope>NUCLEOTIDE SEQUENCE</scope>
    <source>
        <strain evidence="3">isolate 1-1 / race 1 (BBBD)</strain>
        <strain evidence="4">Isolate 1-1 / race 1 (BBBD)</strain>
    </source>
</reference>
<dbReference type="EMBL" id="ADAS02000156">
    <property type="protein sequence ID" value="OAV88752.1"/>
    <property type="molecule type" value="Genomic_DNA"/>
</dbReference>
<name>A0A180G8U7_PUCT1</name>
<feature type="region of interest" description="Disordered" evidence="1">
    <location>
        <begin position="50"/>
        <end position="69"/>
    </location>
</feature>
<evidence type="ECO:0000313" key="2">
    <source>
        <dbReference type="EMBL" id="OAV88752.1"/>
    </source>
</evidence>
<evidence type="ECO:0000313" key="3">
    <source>
        <dbReference type="EnsemblFungi" id="PTTG_08362-t43_1-p1"/>
    </source>
</evidence>
<dbReference type="VEuPathDB" id="FungiDB:PTTG_08362"/>
<reference evidence="2" key="1">
    <citation type="submission" date="2009-11" db="EMBL/GenBank/DDBJ databases">
        <authorList>
            <consortium name="The Broad Institute Genome Sequencing Platform"/>
            <person name="Ward D."/>
            <person name="Feldgarden M."/>
            <person name="Earl A."/>
            <person name="Young S.K."/>
            <person name="Zeng Q."/>
            <person name="Koehrsen M."/>
            <person name="Alvarado L."/>
            <person name="Berlin A."/>
            <person name="Bochicchio J."/>
            <person name="Borenstein D."/>
            <person name="Chapman S.B."/>
            <person name="Chen Z."/>
            <person name="Engels R."/>
            <person name="Freedman E."/>
            <person name="Gellesch M."/>
            <person name="Goldberg J."/>
            <person name="Griggs A."/>
            <person name="Gujja S."/>
            <person name="Heilman E."/>
            <person name="Heiman D."/>
            <person name="Hepburn T."/>
            <person name="Howarth C."/>
            <person name="Jen D."/>
            <person name="Larson L."/>
            <person name="Lewis B."/>
            <person name="Mehta T."/>
            <person name="Park D."/>
            <person name="Pearson M."/>
            <person name="Roberts A."/>
            <person name="Saif S."/>
            <person name="Shea T."/>
            <person name="Shenoy N."/>
            <person name="Sisk P."/>
            <person name="Stolte C."/>
            <person name="Sykes S."/>
            <person name="Thomson T."/>
            <person name="Walk T."/>
            <person name="White J."/>
            <person name="Yandava C."/>
            <person name="Izard J."/>
            <person name="Baranova O.V."/>
            <person name="Blanton J.M."/>
            <person name="Tanner A.C."/>
            <person name="Dewhirst F.E."/>
            <person name="Haas B."/>
            <person name="Nusbaum C."/>
            <person name="Birren B."/>
        </authorList>
    </citation>
    <scope>NUCLEOTIDE SEQUENCE [LARGE SCALE GENOMIC DNA]</scope>
    <source>
        <strain evidence="2">1-1 BBBD Race 1</strain>
    </source>
</reference>
<protein>
    <submittedName>
        <fullName evidence="2 3">Uncharacterized protein</fullName>
    </submittedName>
</protein>
<reference evidence="2" key="2">
    <citation type="submission" date="2016-05" db="EMBL/GenBank/DDBJ databases">
        <title>Comparative analysis highlights variable genome content of wheat rusts and divergence of the mating loci.</title>
        <authorList>
            <person name="Cuomo C.A."/>
            <person name="Bakkeren G."/>
            <person name="Szabo L."/>
            <person name="Khalil H."/>
            <person name="Joly D."/>
            <person name="Goldberg J."/>
            <person name="Young S."/>
            <person name="Zeng Q."/>
            <person name="Fellers J."/>
        </authorList>
    </citation>
    <scope>NUCLEOTIDE SEQUENCE [LARGE SCALE GENOMIC DNA]</scope>
    <source>
        <strain evidence="2">1-1 BBBD Race 1</strain>
    </source>
</reference>
<feature type="compositionally biased region" description="Low complexity" evidence="1">
    <location>
        <begin position="92"/>
        <end position="104"/>
    </location>
</feature>
<proteinExistence type="predicted"/>